<comment type="caution">
    <text evidence="1">The sequence shown here is derived from an EMBL/GenBank/DDBJ whole genome shotgun (WGS) entry which is preliminary data.</text>
</comment>
<proteinExistence type="predicted"/>
<dbReference type="EMBL" id="AAAFYZ010000197">
    <property type="protein sequence ID" value="EAB8480029.1"/>
    <property type="molecule type" value="Genomic_DNA"/>
</dbReference>
<dbReference type="AlphaFoldDB" id="A0A3Y9C7W2"/>
<organism evidence="1">
    <name type="scientific">Salmonella enterica subsp. enterica serovar Java</name>
    <dbReference type="NCBI Taxonomy" id="224729"/>
    <lineage>
        <taxon>Bacteria</taxon>
        <taxon>Pseudomonadati</taxon>
        <taxon>Pseudomonadota</taxon>
        <taxon>Gammaproteobacteria</taxon>
        <taxon>Enterobacterales</taxon>
        <taxon>Enterobacteriaceae</taxon>
        <taxon>Salmonella</taxon>
    </lineage>
</organism>
<name>A0A3Y9C7W2_SALEB</name>
<sequence>MALMLSGDWPFSAHDTRNFIDSSRRNPKASWRRSESATHGEIVVRSFPVSVSALLSFVTIRR</sequence>
<protein>
    <submittedName>
        <fullName evidence="1">Uncharacterized protein</fullName>
    </submittedName>
</protein>
<evidence type="ECO:0000313" key="1">
    <source>
        <dbReference type="EMBL" id="EAB8480029.1"/>
    </source>
</evidence>
<gene>
    <name evidence="1" type="ORF">AU894_28470</name>
</gene>
<dbReference type="Proteomes" id="UP000839644">
    <property type="component" value="Unassembled WGS sequence"/>
</dbReference>
<reference evidence="1" key="1">
    <citation type="submission" date="2018-08" db="EMBL/GenBank/DDBJ databases">
        <authorList>
            <person name="Ashton P.M."/>
            <person name="Dallman T."/>
            <person name="Nair S."/>
            <person name="De Pinna E."/>
            <person name="Peters T."/>
            <person name="Grant K."/>
        </authorList>
    </citation>
    <scope>NUCLEOTIDE SEQUENCE [LARGE SCALE GENOMIC DNA]</scope>
    <source>
        <strain evidence="1">43913</strain>
    </source>
</reference>
<accession>A0A3Y9C7W2</accession>